<gene>
    <name evidence="1" type="ORF">AS026_05205</name>
</gene>
<keyword evidence="2" id="KW-1185">Reference proteome</keyword>
<organism evidence="1 2">
    <name type="scientific">Rhizobium altiplani</name>
    <dbReference type="NCBI Taxonomy" id="1864509"/>
    <lineage>
        <taxon>Bacteria</taxon>
        <taxon>Pseudomonadati</taxon>
        <taxon>Pseudomonadota</taxon>
        <taxon>Alphaproteobacteria</taxon>
        <taxon>Hyphomicrobiales</taxon>
        <taxon>Rhizobiaceae</taxon>
        <taxon>Rhizobium/Agrobacterium group</taxon>
        <taxon>Rhizobium</taxon>
    </lineage>
</organism>
<protein>
    <submittedName>
        <fullName evidence="1">Uncharacterized protein</fullName>
    </submittedName>
</protein>
<dbReference type="AlphaFoldDB" id="A0A120FLE0"/>
<evidence type="ECO:0000313" key="2">
    <source>
        <dbReference type="Proteomes" id="UP000068164"/>
    </source>
</evidence>
<sequence length="89" mass="9906">MGGLVLENHWERIVLTSIREFFDSEDHAATVWTGSDGDAAREAAYAALRRSMVASIFLHHFSEVAVNRQHLAKQRSTSNLTAAMRTGFS</sequence>
<reference evidence="1 2" key="1">
    <citation type="submission" date="2015-11" db="EMBL/GenBank/DDBJ databases">
        <title>Draft Genome Sequence of the Strain BR 10423 (Rhizobium sp.) isolated from nodules of Mimosa pudica.</title>
        <authorList>
            <person name="Barauna A.C."/>
            <person name="Zilli J.E."/>
            <person name="Simoes-Araujo J.L."/>
            <person name="Reis V.M."/>
            <person name="James E.K."/>
            <person name="Reis F.B.Jr."/>
            <person name="Rouws L.F."/>
            <person name="Passos S.R."/>
            <person name="Gois S.R."/>
        </authorList>
    </citation>
    <scope>NUCLEOTIDE SEQUENCE [LARGE SCALE GENOMIC DNA]</scope>
    <source>
        <strain evidence="1 2">BR10423</strain>
    </source>
</reference>
<dbReference type="Proteomes" id="UP000068164">
    <property type="component" value="Unassembled WGS sequence"/>
</dbReference>
<name>A0A120FLE0_9HYPH</name>
<dbReference type="EMBL" id="LNCD01000073">
    <property type="protein sequence ID" value="KWV52142.1"/>
    <property type="molecule type" value="Genomic_DNA"/>
</dbReference>
<proteinExistence type="predicted"/>
<comment type="caution">
    <text evidence="1">The sequence shown here is derived from an EMBL/GenBank/DDBJ whole genome shotgun (WGS) entry which is preliminary data.</text>
</comment>
<accession>A0A120FLE0</accession>
<evidence type="ECO:0000313" key="1">
    <source>
        <dbReference type="EMBL" id="KWV52142.1"/>
    </source>
</evidence>